<evidence type="ECO:0000313" key="1">
    <source>
        <dbReference type="EMBL" id="MQK27267.1"/>
    </source>
</evidence>
<proteinExistence type="predicted"/>
<sequence length="68" mass="8117">MKRPVTHDAIRQRLHRRLAALGLKMVGDVKGSDRWYIFKGEEMIEQHSSLITLAHHYNVIRPYEEYVR</sequence>
<dbReference type="EMBL" id="RYCF01000168">
    <property type="protein sequence ID" value="MQK27267.1"/>
    <property type="molecule type" value="Genomic_DNA"/>
</dbReference>
<dbReference type="AlphaFoldDB" id="A0A5P0JGF5"/>
<dbReference type="RefSeq" id="WP_152932285.1">
    <property type="nucleotide sequence ID" value="NZ_RYCF01000168.1"/>
</dbReference>
<comment type="caution">
    <text evidence="1">The sequence shown here is derived from an EMBL/GenBank/DDBJ whole genome shotgun (WGS) entry which is preliminary data.</text>
</comment>
<organism evidence="1 2">
    <name type="scientific">Escherichia coli</name>
    <dbReference type="NCBI Taxonomy" id="562"/>
    <lineage>
        <taxon>Bacteria</taxon>
        <taxon>Pseudomonadati</taxon>
        <taxon>Pseudomonadota</taxon>
        <taxon>Gammaproteobacteria</taxon>
        <taxon>Enterobacterales</taxon>
        <taxon>Enterobacteriaceae</taxon>
        <taxon>Escherichia</taxon>
    </lineage>
</organism>
<accession>A0A5P0JGF5</accession>
<gene>
    <name evidence="1" type="ORF">EIZ93_23995</name>
</gene>
<protein>
    <submittedName>
        <fullName evidence="1">Uncharacterized protein</fullName>
    </submittedName>
</protein>
<name>A0A5P0JGF5_ECOLX</name>
<reference evidence="1 2" key="1">
    <citation type="journal article" date="2019" name="Environ. Health Perspect.">
        <title>Inter-host Transmission of Carbapenemase-Producing Escherichia coli among Humans and Backyard Animals.</title>
        <authorList>
            <person name="Li J."/>
            <person name="Bi Z."/>
            <person name="Ma S."/>
            <person name="Chen B."/>
            <person name="Cai C."/>
            <person name="He J."/>
            <person name="Schwarz S."/>
            <person name="Sun C."/>
            <person name="Zhou Y."/>
            <person name="Yin J."/>
            <person name="Hulth A."/>
            <person name="Wang Y."/>
            <person name="Shen Z."/>
            <person name="Wang S."/>
            <person name="Wu C."/>
            <person name="Nilsson L.E."/>
            <person name="Walsh T.R."/>
            <person name="Borjesson S."/>
            <person name="Shen J."/>
            <person name="Sun Q."/>
            <person name="Wang Y."/>
        </authorList>
    </citation>
    <scope>NUCLEOTIDE SEQUENCE [LARGE SCALE GENOMIC DNA]</scope>
    <source>
        <strain evidence="1 2">A016f</strain>
    </source>
</reference>
<dbReference type="Proteomes" id="UP000359125">
    <property type="component" value="Unassembled WGS sequence"/>
</dbReference>
<evidence type="ECO:0000313" key="2">
    <source>
        <dbReference type="Proteomes" id="UP000359125"/>
    </source>
</evidence>